<sequence length="206" mass="20403">MNAPLLRPCALAAACGLLLAAASTPARAEATYGYNDAGTGTVTATARVNLSVRVPKLILLRVGSTNTTVDTLTWTATASIPPVPTAAANGSSTAVNWDGTAPSFAFGTQPGALSVYAWTNAGTATINCALSAWLPGTGPGPTGADFSVTATGTLPHPGANLGACTSTAFPSNVVASGTWAYTLTGTPTGWTAGNHTATLTYTATGI</sequence>
<feature type="chain" id="PRO_5016157937" description="Ig-like domain-containing protein" evidence="1">
    <location>
        <begin position="29"/>
        <end position="206"/>
    </location>
</feature>
<evidence type="ECO:0000313" key="3">
    <source>
        <dbReference type="Proteomes" id="UP000249135"/>
    </source>
</evidence>
<protein>
    <recommendedName>
        <fullName evidence="4">Ig-like domain-containing protein</fullName>
    </recommendedName>
</protein>
<proteinExistence type="predicted"/>
<gene>
    <name evidence="2" type="ORF">DI563_08140</name>
</gene>
<keyword evidence="1" id="KW-0732">Signal</keyword>
<dbReference type="Proteomes" id="UP000249135">
    <property type="component" value="Unassembled WGS sequence"/>
</dbReference>
<dbReference type="EMBL" id="QFPP01000067">
    <property type="protein sequence ID" value="PZQ75982.1"/>
    <property type="molecule type" value="Genomic_DNA"/>
</dbReference>
<accession>A0A2W5QFA0</accession>
<comment type="caution">
    <text evidence="2">The sequence shown here is derived from an EMBL/GenBank/DDBJ whole genome shotgun (WGS) entry which is preliminary data.</text>
</comment>
<evidence type="ECO:0000256" key="1">
    <source>
        <dbReference type="SAM" id="SignalP"/>
    </source>
</evidence>
<dbReference type="AlphaFoldDB" id="A0A2W5QFA0"/>
<name>A0A2W5QFA0_VARPD</name>
<organism evidence="2 3">
    <name type="scientific">Variovorax paradoxus</name>
    <dbReference type="NCBI Taxonomy" id="34073"/>
    <lineage>
        <taxon>Bacteria</taxon>
        <taxon>Pseudomonadati</taxon>
        <taxon>Pseudomonadota</taxon>
        <taxon>Betaproteobacteria</taxon>
        <taxon>Burkholderiales</taxon>
        <taxon>Comamonadaceae</taxon>
        <taxon>Variovorax</taxon>
    </lineage>
</organism>
<evidence type="ECO:0008006" key="4">
    <source>
        <dbReference type="Google" id="ProtNLM"/>
    </source>
</evidence>
<reference evidence="2 3" key="1">
    <citation type="submission" date="2017-08" db="EMBL/GenBank/DDBJ databases">
        <title>Infants hospitalized years apart are colonized by the same room-sourced microbial strains.</title>
        <authorList>
            <person name="Brooks B."/>
            <person name="Olm M.R."/>
            <person name="Firek B.A."/>
            <person name="Baker R."/>
            <person name="Thomas B.C."/>
            <person name="Morowitz M.J."/>
            <person name="Banfield J.F."/>
        </authorList>
    </citation>
    <scope>NUCLEOTIDE SEQUENCE [LARGE SCALE GENOMIC DNA]</scope>
    <source>
        <strain evidence="2">S2_005_003_R2_41</strain>
    </source>
</reference>
<evidence type="ECO:0000313" key="2">
    <source>
        <dbReference type="EMBL" id="PZQ75982.1"/>
    </source>
</evidence>
<feature type="signal peptide" evidence="1">
    <location>
        <begin position="1"/>
        <end position="28"/>
    </location>
</feature>